<reference evidence="2 3" key="1">
    <citation type="submission" date="2024-09" db="EMBL/GenBank/DDBJ databases">
        <title>Chromosome-scale assembly of Riccia sorocarpa.</title>
        <authorList>
            <person name="Paukszto L."/>
        </authorList>
    </citation>
    <scope>NUCLEOTIDE SEQUENCE [LARGE SCALE GENOMIC DNA]</scope>
    <source>
        <strain evidence="2">LP-2024</strain>
        <tissue evidence="2">Aerial parts of the thallus</tissue>
    </source>
</reference>
<proteinExistence type="predicted"/>
<dbReference type="Pfam" id="PF26133">
    <property type="entry name" value="DUF8039"/>
    <property type="match status" value="1"/>
</dbReference>
<dbReference type="InterPro" id="IPR058352">
    <property type="entry name" value="DUF8039"/>
</dbReference>
<evidence type="ECO:0000259" key="1">
    <source>
        <dbReference type="Pfam" id="PF26133"/>
    </source>
</evidence>
<sequence length="334" mass="37443">MEVGDAVELQSRGVLVAIGIVFSNSASDMCHFTEVGEERVIIQLEQSIVSDSPLPYPNGGADTVGEAVQGYILWDKKNCKVLKRIDCDVAKGKQIAILVAVHVELNCETGLSCEDMDTGQREVLVELLMYKNRKYWKDKKVLVLATGDGRAELALGRIIVYLDSTVCINGEVVGEENTGIVITSLIQNVDPSLVQAQLPNYTTDQPHLCTWPIRLLKLEENGWILGDLYSAYADAVFAHPNFIISSMAKYLRDCENFDGDMRGDLAFPTDLEHPFLRAFNNKAIFEKTFLTLKKHHAEEFLNPRESTQENNHSTSYLPRSTFNWITQKKLTRIG</sequence>
<evidence type="ECO:0000313" key="3">
    <source>
        <dbReference type="Proteomes" id="UP001633002"/>
    </source>
</evidence>
<dbReference type="Proteomes" id="UP001633002">
    <property type="component" value="Unassembled WGS sequence"/>
</dbReference>
<name>A0ABD3GHV5_9MARC</name>
<protein>
    <recommendedName>
        <fullName evidence="1">DUF8039 domain-containing protein</fullName>
    </recommendedName>
</protein>
<comment type="caution">
    <text evidence="2">The sequence shown here is derived from an EMBL/GenBank/DDBJ whole genome shotgun (WGS) entry which is preliminary data.</text>
</comment>
<keyword evidence="3" id="KW-1185">Reference proteome</keyword>
<organism evidence="2 3">
    <name type="scientific">Riccia sorocarpa</name>
    <dbReference type="NCBI Taxonomy" id="122646"/>
    <lineage>
        <taxon>Eukaryota</taxon>
        <taxon>Viridiplantae</taxon>
        <taxon>Streptophyta</taxon>
        <taxon>Embryophyta</taxon>
        <taxon>Marchantiophyta</taxon>
        <taxon>Marchantiopsida</taxon>
        <taxon>Marchantiidae</taxon>
        <taxon>Marchantiales</taxon>
        <taxon>Ricciaceae</taxon>
        <taxon>Riccia</taxon>
    </lineage>
</organism>
<accession>A0ABD3GHV5</accession>
<feature type="domain" description="DUF8039" evidence="1">
    <location>
        <begin position="9"/>
        <end position="78"/>
    </location>
</feature>
<evidence type="ECO:0000313" key="2">
    <source>
        <dbReference type="EMBL" id="KAL3678782.1"/>
    </source>
</evidence>
<gene>
    <name evidence="2" type="ORF">R1sor_021738</name>
</gene>
<dbReference type="EMBL" id="JBJQOH010000007">
    <property type="protein sequence ID" value="KAL3678782.1"/>
    <property type="molecule type" value="Genomic_DNA"/>
</dbReference>
<dbReference type="AlphaFoldDB" id="A0ABD3GHV5"/>